<organism evidence="2 3">
    <name type="scientific">Amycolatopsis halotolerans</name>
    <dbReference type="NCBI Taxonomy" id="330083"/>
    <lineage>
        <taxon>Bacteria</taxon>
        <taxon>Bacillati</taxon>
        <taxon>Actinomycetota</taxon>
        <taxon>Actinomycetes</taxon>
        <taxon>Pseudonocardiales</taxon>
        <taxon>Pseudonocardiaceae</taxon>
        <taxon>Amycolatopsis</taxon>
    </lineage>
</organism>
<proteinExistence type="predicted"/>
<dbReference type="InterPro" id="IPR051606">
    <property type="entry name" value="Polyketide_Oxido-like"/>
</dbReference>
<comment type="caution">
    <text evidence="2">The sequence shown here is derived from an EMBL/GenBank/DDBJ whole genome shotgun (WGS) entry which is preliminary data.</text>
</comment>
<gene>
    <name evidence="2" type="ORF">ACFORO_44525</name>
</gene>
<dbReference type="SUPFAM" id="SSF51735">
    <property type="entry name" value="NAD(P)-binding Rossmann-fold domains"/>
    <property type="match status" value="1"/>
</dbReference>
<feature type="domain" description="NAD(P)-binding" evidence="1">
    <location>
        <begin position="8"/>
        <end position="187"/>
    </location>
</feature>
<dbReference type="Proteomes" id="UP001595764">
    <property type="component" value="Unassembled WGS sequence"/>
</dbReference>
<evidence type="ECO:0000313" key="2">
    <source>
        <dbReference type="EMBL" id="MFC3517290.1"/>
    </source>
</evidence>
<accession>A0ABV7QW58</accession>
<dbReference type="InterPro" id="IPR016040">
    <property type="entry name" value="NAD(P)-bd_dom"/>
</dbReference>
<evidence type="ECO:0000313" key="3">
    <source>
        <dbReference type="Proteomes" id="UP001595764"/>
    </source>
</evidence>
<dbReference type="Pfam" id="PF13460">
    <property type="entry name" value="NAD_binding_10"/>
    <property type="match status" value="1"/>
</dbReference>
<dbReference type="PANTHER" id="PTHR43355">
    <property type="entry name" value="FLAVIN REDUCTASE (NADPH)"/>
    <property type="match status" value="1"/>
</dbReference>
<dbReference type="PANTHER" id="PTHR43355:SF2">
    <property type="entry name" value="FLAVIN REDUCTASE (NADPH)"/>
    <property type="match status" value="1"/>
</dbReference>
<reference evidence="3" key="1">
    <citation type="journal article" date="2019" name="Int. J. Syst. Evol. Microbiol.">
        <title>The Global Catalogue of Microorganisms (GCM) 10K type strain sequencing project: providing services to taxonomists for standard genome sequencing and annotation.</title>
        <authorList>
            <consortium name="The Broad Institute Genomics Platform"/>
            <consortium name="The Broad Institute Genome Sequencing Center for Infectious Disease"/>
            <person name="Wu L."/>
            <person name="Ma J."/>
        </authorList>
    </citation>
    <scope>NUCLEOTIDE SEQUENCE [LARGE SCALE GENOMIC DNA]</scope>
    <source>
        <strain evidence="3">CGMCC 4.7682</strain>
    </source>
</reference>
<sequence length="209" mass="22424">MTKVLVLGASGQIASWAVGMLADQGTTLTLFARSKARISKVPNGSTVIEGDVNDRTALAEAVRGQDVVYANLAGDIDRQARAIVEAMEAAGVKRLVFVTALGIYHEVPGEFGRWNRETIGASTLDTYAAASDAIEASRLDYTVLRPAWLSDADEVAYEVTQRDEPFKGTTVSRKSVAAVVADLVAHPEKHVRENLGVNKPGTDGDRLVW</sequence>
<dbReference type="RefSeq" id="WP_377872509.1">
    <property type="nucleotide sequence ID" value="NZ_JBHMAY010000038.1"/>
</dbReference>
<dbReference type="InterPro" id="IPR036291">
    <property type="entry name" value="NAD(P)-bd_dom_sf"/>
</dbReference>
<name>A0ABV7QW58_9PSEU</name>
<dbReference type="EMBL" id="JBHRWI010000076">
    <property type="protein sequence ID" value="MFC3517290.1"/>
    <property type="molecule type" value="Genomic_DNA"/>
</dbReference>
<protein>
    <submittedName>
        <fullName evidence="2">NAD(P)H-binding protein</fullName>
    </submittedName>
</protein>
<keyword evidence="3" id="KW-1185">Reference proteome</keyword>
<dbReference type="Gene3D" id="3.40.50.720">
    <property type="entry name" value="NAD(P)-binding Rossmann-like Domain"/>
    <property type="match status" value="1"/>
</dbReference>
<evidence type="ECO:0000259" key="1">
    <source>
        <dbReference type="Pfam" id="PF13460"/>
    </source>
</evidence>